<dbReference type="Proteomes" id="UP000011082">
    <property type="component" value="Unassembled WGS sequence"/>
</dbReference>
<dbReference type="PANTHER" id="PTHR16266">
    <property type="entry name" value="WD REPEAT DOMAIN 9"/>
    <property type="match status" value="1"/>
</dbReference>
<dbReference type="GO" id="GO:0006357">
    <property type="term" value="P:regulation of transcription by RNA polymerase II"/>
    <property type="evidence" value="ECO:0007669"/>
    <property type="project" value="TreeGrafter"/>
</dbReference>
<dbReference type="SUPFAM" id="SSF50956">
    <property type="entry name" value="Thermostable phytase (3-phytase)"/>
    <property type="match status" value="1"/>
</dbReference>
<dbReference type="PANTHER" id="PTHR16266:SF17">
    <property type="entry name" value="BRWD3"/>
    <property type="match status" value="1"/>
</dbReference>
<organism evidence="3 4">
    <name type="scientific">Vittaforma corneae (strain ATCC 50505)</name>
    <name type="common">Microsporidian parasite</name>
    <name type="synonym">Nosema corneum</name>
    <dbReference type="NCBI Taxonomy" id="993615"/>
    <lineage>
        <taxon>Eukaryota</taxon>
        <taxon>Fungi</taxon>
        <taxon>Fungi incertae sedis</taxon>
        <taxon>Microsporidia</taxon>
        <taxon>Nosematidae</taxon>
        <taxon>Vittaforma</taxon>
    </lineage>
</organism>
<dbReference type="HOGENOM" id="CLU_314968_0_0_1"/>
<dbReference type="InterPro" id="IPR001680">
    <property type="entry name" value="WD40_rpt"/>
</dbReference>
<dbReference type="SUPFAM" id="SSF50978">
    <property type="entry name" value="WD40 repeat-like"/>
    <property type="match status" value="1"/>
</dbReference>
<dbReference type="OrthoDB" id="538223at2759"/>
<keyword evidence="4" id="KW-1185">Reference proteome</keyword>
<dbReference type="InParanoid" id="L2GJ93"/>
<feature type="repeat" description="WD" evidence="1">
    <location>
        <begin position="121"/>
        <end position="162"/>
    </location>
</feature>
<dbReference type="GO" id="GO:0007010">
    <property type="term" value="P:cytoskeleton organization"/>
    <property type="evidence" value="ECO:0007669"/>
    <property type="project" value="TreeGrafter"/>
</dbReference>
<feature type="compositionally biased region" description="Polar residues" evidence="2">
    <location>
        <begin position="803"/>
        <end position="829"/>
    </location>
</feature>
<dbReference type="InterPro" id="IPR015943">
    <property type="entry name" value="WD40/YVTN_repeat-like_dom_sf"/>
</dbReference>
<dbReference type="GO" id="GO:0008360">
    <property type="term" value="P:regulation of cell shape"/>
    <property type="evidence" value="ECO:0007669"/>
    <property type="project" value="TreeGrafter"/>
</dbReference>
<accession>L2GJ93</accession>
<feature type="region of interest" description="Disordered" evidence="2">
    <location>
        <begin position="647"/>
        <end position="670"/>
    </location>
</feature>
<keyword evidence="1" id="KW-0853">WD repeat</keyword>
<feature type="compositionally biased region" description="Low complexity" evidence="2">
    <location>
        <begin position="656"/>
        <end position="666"/>
    </location>
</feature>
<dbReference type="SMART" id="SM00320">
    <property type="entry name" value="WD40"/>
    <property type="match status" value="4"/>
</dbReference>
<dbReference type="RefSeq" id="XP_007605482.1">
    <property type="nucleotide sequence ID" value="XM_007605420.1"/>
</dbReference>
<feature type="region of interest" description="Disordered" evidence="2">
    <location>
        <begin position="803"/>
        <end position="842"/>
    </location>
</feature>
<name>L2GJ93_VITCO</name>
<evidence type="ECO:0000256" key="2">
    <source>
        <dbReference type="SAM" id="MobiDB-lite"/>
    </source>
</evidence>
<dbReference type="GeneID" id="19882747"/>
<protein>
    <submittedName>
        <fullName evidence="3">Uncharacterized protein</fullName>
    </submittedName>
</protein>
<sequence length="1102" mass="125432">MAHGETKHRKDDVLEIFRNLCGSALGENRNLGITKEEASDLLNSLVKRDVLIEKLKKIEINREPYTVKYFSKIKKYFETMGHNGVIERICFDNSCRFAFSGGADGIIKCWSIPDGMLVKSLYGHENMISDLCINKEGDLLVSVDYRGLLNVWSLKDFKQLHSVNLNSEAIFCEFINHSTLSNANNMADLNTPINVGAHKIFIVLADGTVKSLEFNSKKIIEEKKNTFMEGESIKSICITDGGRLVICGGWWPFFLVYDTQDLNNVIVLEDFKIQTLCAAKNALKFAASNENQIFSYTFYCEGPANAGNFIKKRASHESGYWKKHVNLIDGDYVVEWLSFLPSFLLVAACSDNIIRIYEDDQLVLSFKGEVGTIYSHPTENIFVVVGTRLSIYQISIGKEHPETSSECDNIEQSKGIHYRCTSNDRPSYIVTNAKLEGISVNLIYSEDIFISLNDCQFSDDGRFLVTCDDQGIIRAYSIDEPIIVPEQQFFMSDLDRRAQTIDANQNNNQNTELIASNITSDSGTNDETVNFYRQRNTNWLRIPYILSSSMLKNRCIQIEDLAILSLDKLKLNENKFKRRYLTKLYENPIEEDPIEEINGNDESEESDDETYIMSESNTTEENISCKYSDEQISESIIVASEESSTLNVGPKRLRRSPVSSSTSSSMRRQRIKKLRGFRKTDASPNRRLIESESNSNANRNVRRTRRFIIEDSDKSDVGNDVTGNLNSSILDTVIVNINSNRVGGASNTVGNQRMLRRSLGLLPVNDHNDSHLNESMNEPRRVLRKDIGKRQCADIEAGELVDSSENANGKSNASMESSIGEESNNNRNFGDSVDGSRKKMKRLRKSESNDIYVRSTYDRSIFLLSDSTSEEGIDPDFETLLTSFSHDWLSVCSIYVQTQIYFNLRAYEEFMGLEPRMPYSKSYPRESGVYIVTSRQYKFIGRIPYLVLELDSAYSVKIYEYPHSRGIICTIDQYNIKKRECVLYCRSSEYLKGAISNVSEMTVTINKREVLKSMIALSYPSLNISSIPYSPSLKALFGLSRAHKFMQRPILNYSLINLKLSNNLYKNRGEFIEDLKYLSSLASKMEEPLKSQARAVYRRYAE</sequence>
<dbReference type="InterPro" id="IPR052060">
    <property type="entry name" value="Bromo_WD_repeat"/>
</dbReference>
<dbReference type="AlphaFoldDB" id="L2GJ93"/>
<dbReference type="PROSITE" id="PS50082">
    <property type="entry name" value="WD_REPEATS_2"/>
    <property type="match status" value="2"/>
</dbReference>
<dbReference type="GO" id="GO:0005634">
    <property type="term" value="C:nucleus"/>
    <property type="evidence" value="ECO:0007669"/>
    <property type="project" value="TreeGrafter"/>
</dbReference>
<gene>
    <name evidence="3" type="ORF">VICG_02037</name>
</gene>
<feature type="repeat" description="WD" evidence="1">
    <location>
        <begin position="79"/>
        <end position="120"/>
    </location>
</feature>
<proteinExistence type="predicted"/>
<dbReference type="Gene3D" id="2.130.10.10">
    <property type="entry name" value="YVTN repeat-like/Quinoprotein amine dehydrogenase"/>
    <property type="match status" value="2"/>
</dbReference>
<evidence type="ECO:0000313" key="3">
    <source>
        <dbReference type="EMBL" id="ELA40948.1"/>
    </source>
</evidence>
<dbReference type="Pfam" id="PF00400">
    <property type="entry name" value="WD40"/>
    <property type="match status" value="3"/>
</dbReference>
<evidence type="ECO:0000313" key="4">
    <source>
        <dbReference type="Proteomes" id="UP000011082"/>
    </source>
</evidence>
<dbReference type="InterPro" id="IPR036322">
    <property type="entry name" value="WD40_repeat_dom_sf"/>
</dbReference>
<dbReference type="VEuPathDB" id="MicrosporidiaDB:VICG_02037"/>
<dbReference type="EMBL" id="JH370154">
    <property type="protein sequence ID" value="ELA40948.1"/>
    <property type="molecule type" value="Genomic_DNA"/>
</dbReference>
<dbReference type="STRING" id="993615.L2GJ93"/>
<reference evidence="4" key="1">
    <citation type="submission" date="2011-05" db="EMBL/GenBank/DDBJ databases">
        <title>The genome sequence of Vittaforma corneae strain ATCC 50505.</title>
        <authorList>
            <consortium name="The Broad Institute Genome Sequencing Platform"/>
            <person name="Cuomo C."/>
            <person name="Didier E."/>
            <person name="Bowers L."/>
            <person name="Young S.K."/>
            <person name="Zeng Q."/>
            <person name="Gargeya S."/>
            <person name="Fitzgerald M."/>
            <person name="Haas B."/>
            <person name="Abouelleil A."/>
            <person name="Alvarado L."/>
            <person name="Arachchi H.M."/>
            <person name="Berlin A."/>
            <person name="Chapman S.B."/>
            <person name="Gearin G."/>
            <person name="Goldberg J."/>
            <person name="Griggs A."/>
            <person name="Gujja S."/>
            <person name="Hansen M."/>
            <person name="Heiman D."/>
            <person name="Howarth C."/>
            <person name="Larimer J."/>
            <person name="Lui A."/>
            <person name="MacDonald P.J.P."/>
            <person name="McCowen C."/>
            <person name="Montmayeur A."/>
            <person name="Murphy C."/>
            <person name="Neiman D."/>
            <person name="Pearson M."/>
            <person name="Priest M."/>
            <person name="Roberts A."/>
            <person name="Saif S."/>
            <person name="Shea T."/>
            <person name="Sisk P."/>
            <person name="Stolte C."/>
            <person name="Sykes S."/>
            <person name="Wortman J."/>
            <person name="Nusbaum C."/>
            <person name="Birren B."/>
        </authorList>
    </citation>
    <scope>NUCLEOTIDE SEQUENCE [LARGE SCALE GENOMIC DNA]</scope>
    <source>
        <strain evidence="4">ATCC 50505</strain>
    </source>
</reference>
<evidence type="ECO:0000256" key="1">
    <source>
        <dbReference type="PROSITE-ProRule" id="PRU00221"/>
    </source>
</evidence>